<dbReference type="SUPFAM" id="SSF53335">
    <property type="entry name" value="S-adenosyl-L-methionine-dependent methyltransferases"/>
    <property type="match status" value="1"/>
</dbReference>
<dbReference type="AlphaFoldDB" id="A0A427U3U3"/>
<keyword evidence="2" id="KW-1185">Reference proteome</keyword>
<dbReference type="Proteomes" id="UP000269041">
    <property type="component" value="Unassembled WGS sequence"/>
</dbReference>
<dbReference type="CDD" id="cd02440">
    <property type="entry name" value="AdoMet_MTases"/>
    <property type="match status" value="1"/>
</dbReference>
<keyword evidence="1" id="KW-0489">Methyltransferase</keyword>
<dbReference type="RefSeq" id="WP_125321004.1">
    <property type="nucleotide sequence ID" value="NZ_AP024890.1"/>
</dbReference>
<sequence>MSENIRLLNPQQVAKFDVEYIDKALFRLICSIIDQNISNPNQAHFLDVGGGNGLYADKLLSQYLGCFVDIIEPDSNMNTKNIPNSNKVLINSVYQQFKGTKDYDMIQFNWVLHHFIASSYSETHEIQLEGLKSAYNMLGSEGIVIIFENFYEGKDHSNAPGKLIYQLTSSKLLKPMTSQMGANTAGVGVCFNSELHWREQLIKAGFNSVFSAHCYDFGDLSPLKKWMLGIENQRVGMLVGVKTP</sequence>
<evidence type="ECO:0000313" key="2">
    <source>
        <dbReference type="Proteomes" id="UP000269041"/>
    </source>
</evidence>
<dbReference type="EMBL" id="RSFA01000036">
    <property type="protein sequence ID" value="RSD31296.1"/>
    <property type="molecule type" value="Genomic_DNA"/>
</dbReference>
<reference evidence="1 2" key="1">
    <citation type="submission" date="2018-12" db="EMBL/GenBank/DDBJ databases">
        <title>Genomic taxonomy of the Vibrionaceae family.</title>
        <authorList>
            <person name="Gomez-Gil B."/>
            <person name="Enciso-Ibarra K."/>
        </authorList>
    </citation>
    <scope>NUCLEOTIDE SEQUENCE [LARGE SCALE GENOMIC DNA]</scope>
    <source>
        <strain evidence="1 2">CAIM 594</strain>
    </source>
</reference>
<name>A0A427U3U3_9VIBR</name>
<evidence type="ECO:0000313" key="1">
    <source>
        <dbReference type="EMBL" id="RSD31296.1"/>
    </source>
</evidence>
<keyword evidence="1" id="KW-0808">Transferase</keyword>
<proteinExistence type="predicted"/>
<accession>A0A427U3U3</accession>
<dbReference type="Gene3D" id="3.40.50.150">
    <property type="entry name" value="Vaccinia Virus protein VP39"/>
    <property type="match status" value="1"/>
</dbReference>
<dbReference type="GO" id="GO:0032259">
    <property type="term" value="P:methylation"/>
    <property type="evidence" value="ECO:0007669"/>
    <property type="project" value="UniProtKB-KW"/>
</dbReference>
<dbReference type="GO" id="GO:0008168">
    <property type="term" value="F:methyltransferase activity"/>
    <property type="evidence" value="ECO:0007669"/>
    <property type="project" value="UniProtKB-KW"/>
</dbReference>
<dbReference type="InterPro" id="IPR029063">
    <property type="entry name" value="SAM-dependent_MTases_sf"/>
</dbReference>
<comment type="caution">
    <text evidence="1">The sequence shown here is derived from an EMBL/GenBank/DDBJ whole genome shotgun (WGS) entry which is preliminary data.</text>
</comment>
<dbReference type="Pfam" id="PF13489">
    <property type="entry name" value="Methyltransf_23"/>
    <property type="match status" value="1"/>
</dbReference>
<gene>
    <name evidence="1" type="ORF">EJA03_09505</name>
</gene>
<organism evidence="1 2">
    <name type="scientific">Vibrio pectenicida</name>
    <dbReference type="NCBI Taxonomy" id="62763"/>
    <lineage>
        <taxon>Bacteria</taxon>
        <taxon>Pseudomonadati</taxon>
        <taxon>Pseudomonadota</taxon>
        <taxon>Gammaproteobacteria</taxon>
        <taxon>Vibrionales</taxon>
        <taxon>Vibrionaceae</taxon>
        <taxon>Vibrio</taxon>
    </lineage>
</organism>
<protein>
    <submittedName>
        <fullName evidence="1">Methyltransferase domain-containing protein</fullName>
    </submittedName>
</protein>
<dbReference type="OrthoDB" id="5885776at2"/>